<dbReference type="VEuPathDB" id="FungiDB:Z518_05157"/>
<dbReference type="Proteomes" id="UP000053617">
    <property type="component" value="Unassembled WGS sequence"/>
</dbReference>
<name>A0A0D2J5H2_9EURO</name>
<protein>
    <submittedName>
        <fullName evidence="2">Uncharacterized protein</fullName>
    </submittedName>
</protein>
<feature type="compositionally biased region" description="Basic and acidic residues" evidence="1">
    <location>
        <begin position="125"/>
        <end position="139"/>
    </location>
</feature>
<feature type="region of interest" description="Disordered" evidence="1">
    <location>
        <begin position="121"/>
        <end position="163"/>
    </location>
</feature>
<dbReference type="AlphaFoldDB" id="A0A0D2J5H2"/>
<evidence type="ECO:0000313" key="3">
    <source>
        <dbReference type="Proteomes" id="UP000053617"/>
    </source>
</evidence>
<feature type="compositionally biased region" description="Polar residues" evidence="1">
    <location>
        <begin position="140"/>
        <end position="157"/>
    </location>
</feature>
<keyword evidence="3" id="KW-1185">Reference proteome</keyword>
<dbReference type="RefSeq" id="XP_013271426.1">
    <property type="nucleotide sequence ID" value="XM_013415972.1"/>
</dbReference>
<sequence>MNVNTAIARKAVPGSEEAYTVYQLCERNNTNALSQKFASDLAQTATAMKETTITAARFATGQARMVGSSLVSRKKLGKASRRIAMHTGALSMKTGHAVKGQISAIKGCHLLPLYGYAQPPIPTEAHADDSSQQHSDRFRSQSLTPNNQTLSQPTPSVQGPAADDLTNQATAAPRPTVNPPLFEINLLDPIPIHPYYRMRVSLYLQALDSNQIH</sequence>
<dbReference type="HOGENOM" id="CLU_1295030_0_0_1"/>
<accession>A0A0D2J5H2</accession>
<dbReference type="EMBL" id="KN847478">
    <property type="protein sequence ID" value="KIX04290.1"/>
    <property type="molecule type" value="Genomic_DNA"/>
</dbReference>
<gene>
    <name evidence="2" type="ORF">Z518_05157</name>
</gene>
<evidence type="ECO:0000313" key="2">
    <source>
        <dbReference type="EMBL" id="KIX04290.1"/>
    </source>
</evidence>
<dbReference type="GeneID" id="25293228"/>
<reference evidence="2 3" key="1">
    <citation type="submission" date="2015-01" db="EMBL/GenBank/DDBJ databases">
        <title>The Genome Sequence of Rhinocladiella mackenzie CBS 650.93.</title>
        <authorList>
            <consortium name="The Broad Institute Genomics Platform"/>
            <person name="Cuomo C."/>
            <person name="de Hoog S."/>
            <person name="Gorbushina A."/>
            <person name="Stielow B."/>
            <person name="Teixiera M."/>
            <person name="Abouelleil A."/>
            <person name="Chapman S.B."/>
            <person name="Priest M."/>
            <person name="Young S.K."/>
            <person name="Wortman J."/>
            <person name="Nusbaum C."/>
            <person name="Birren B."/>
        </authorList>
    </citation>
    <scope>NUCLEOTIDE SEQUENCE [LARGE SCALE GENOMIC DNA]</scope>
    <source>
        <strain evidence="2 3">CBS 650.93</strain>
    </source>
</reference>
<dbReference type="OrthoDB" id="4159423at2759"/>
<organism evidence="2 3">
    <name type="scientific">Rhinocladiella mackenziei CBS 650.93</name>
    <dbReference type="NCBI Taxonomy" id="1442369"/>
    <lineage>
        <taxon>Eukaryota</taxon>
        <taxon>Fungi</taxon>
        <taxon>Dikarya</taxon>
        <taxon>Ascomycota</taxon>
        <taxon>Pezizomycotina</taxon>
        <taxon>Eurotiomycetes</taxon>
        <taxon>Chaetothyriomycetidae</taxon>
        <taxon>Chaetothyriales</taxon>
        <taxon>Herpotrichiellaceae</taxon>
        <taxon>Rhinocladiella</taxon>
    </lineage>
</organism>
<proteinExistence type="predicted"/>
<evidence type="ECO:0000256" key="1">
    <source>
        <dbReference type="SAM" id="MobiDB-lite"/>
    </source>
</evidence>
<dbReference type="STRING" id="1442369.A0A0D2J5H2"/>